<dbReference type="AlphaFoldDB" id="A0A6G1S430"/>
<evidence type="ECO:0000256" key="6">
    <source>
        <dbReference type="ARBA" id="ARBA00023242"/>
    </source>
</evidence>
<evidence type="ECO:0000256" key="2">
    <source>
        <dbReference type="ARBA" id="ARBA00020235"/>
    </source>
</evidence>
<dbReference type="InterPro" id="IPR003107">
    <property type="entry name" value="HAT"/>
</dbReference>
<feature type="domain" description="PRP1 splicing factor N-terminal" evidence="12">
    <location>
        <begin position="21"/>
        <end position="191"/>
    </location>
</feature>
<protein>
    <recommendedName>
        <fullName evidence="2">Pre-mRNA-processing factor 6</fullName>
    </recommendedName>
    <alternativeName>
        <fullName evidence="8">PRP6 homolog</fullName>
    </alternativeName>
    <alternativeName>
        <fullName evidence="7">U5 snRNP-associated 102 kDa protein</fullName>
    </alternativeName>
</protein>
<keyword evidence="3" id="KW-0507">mRNA processing</keyword>
<comment type="subcellular location">
    <subcellularLocation>
        <location evidence="1">Nucleus</location>
    </subcellularLocation>
</comment>
<evidence type="ECO:0000313" key="13">
    <source>
        <dbReference type="EMBL" id="MDE45128.1"/>
    </source>
</evidence>
<feature type="repeat" description="TPR" evidence="10">
    <location>
        <begin position="763"/>
        <end position="796"/>
    </location>
</feature>
<dbReference type="PANTHER" id="PTHR11246">
    <property type="entry name" value="PRE-MRNA SPLICING FACTOR"/>
    <property type="match status" value="1"/>
</dbReference>
<dbReference type="EMBL" id="GGYP01000357">
    <property type="protein sequence ID" value="MDE45128.1"/>
    <property type="molecule type" value="Transcribed_RNA"/>
</dbReference>
<feature type="compositionally biased region" description="Basic and acidic residues" evidence="11">
    <location>
        <begin position="246"/>
        <end position="257"/>
    </location>
</feature>
<dbReference type="SUPFAM" id="SSF48452">
    <property type="entry name" value="TPR-like"/>
    <property type="match status" value="3"/>
</dbReference>
<sequence>MSPPPGRVFVPPNRDFLNKPAPPGYVAGIGRGATGFTTRSDIGPAREAAAFVRPDDDPAAAAGPSSSGGVAAKPKSGGANKRNHNDDDEEEEDLNESNYDEFAGYGGSLFSRRDPYEEDDEEADRIYAGVDKHIDERGKALREKRARQELELYRQKRPKIQQQFTDLKANLKQVSVDEWANIPDVGDARNRKQRVIRQDKFTPVPDSLLAHQAKLATGGERLVYIDPTILDHSEDDEDDDDDDDRDGASDKNNKHDATTSMRRPIQPLDDRQGLNIGEMSEFRSTYMSMKLSGATSNTNTNSTTGDNNNLTNTATTNPQAYLTNLSSMIPNQITDTATVQEYRKQFAALRASNSTFPNGWIASVRLEEAAGKLKAARSLVLAACEHIPKSPDLWLEAIRLHPPDIGKALMVKALKEIPRSEKLWTNAAELESNDESKRRVYAKAREIIPKSSLIWKKSVELESPESARVLLRQAVECCPDSVDLWLALAKLSPYEEANQVLKEANEKNPLERSIWITAAKLQETVGKLDLIEKIIKLSVSDLAERGVEINRNDWLKEAMDADRANFKCTCREIIRRIIGWNIQEQERLQTWLDDAKSFIVSGSINCARAVYLTIVEDKSYSRMESVWLEYANFELKHAAAHHQESQVVEVLRRAVEPLNCGKSEALWLMLANQLRADPIECRRILAQAHEANPNSEKIVLAAVELEMENNNSKIARRILADACMSAKTAQLVMRSAKLEWSLGNLDEAVRMLKAGVQEYKNHAEFYLSLGQIEEQRGDLMKAKEWVSSGLKFNPTSVELWINMAHLEERSGAPARARSKLEMARLRNPRNVQLWLEAAQLEWRQYMSRTKSGATKGAQRGRPDIVITILAKGIKECRDQPDVEKLTRMQAEIQANK</sequence>
<dbReference type="PROSITE" id="PS50005">
    <property type="entry name" value="TPR"/>
    <property type="match status" value="1"/>
</dbReference>
<keyword evidence="4" id="KW-0677">Repeat</keyword>
<dbReference type="Pfam" id="PF13432">
    <property type="entry name" value="TPR_16"/>
    <property type="match status" value="1"/>
</dbReference>
<dbReference type="Pfam" id="PF06424">
    <property type="entry name" value="PRP1_N"/>
    <property type="match status" value="1"/>
</dbReference>
<accession>A0A6G1S430</accession>
<evidence type="ECO:0000256" key="4">
    <source>
        <dbReference type="ARBA" id="ARBA00022737"/>
    </source>
</evidence>
<evidence type="ECO:0000256" key="3">
    <source>
        <dbReference type="ARBA" id="ARBA00022664"/>
    </source>
</evidence>
<evidence type="ECO:0000259" key="12">
    <source>
        <dbReference type="Pfam" id="PF06424"/>
    </source>
</evidence>
<feature type="region of interest" description="Disordered" evidence="11">
    <location>
        <begin position="1"/>
        <end position="127"/>
    </location>
</feature>
<evidence type="ECO:0000256" key="7">
    <source>
        <dbReference type="ARBA" id="ARBA00031070"/>
    </source>
</evidence>
<evidence type="ECO:0000256" key="5">
    <source>
        <dbReference type="ARBA" id="ARBA00023187"/>
    </source>
</evidence>
<keyword evidence="10" id="KW-0802">TPR repeat</keyword>
<dbReference type="SMART" id="SM00386">
    <property type="entry name" value="HAT"/>
    <property type="match status" value="10"/>
</dbReference>
<dbReference type="InterPro" id="IPR011990">
    <property type="entry name" value="TPR-like_helical_dom_sf"/>
</dbReference>
<keyword evidence="5" id="KW-0508">mRNA splicing</keyword>
<organism evidence="13">
    <name type="scientific">Aceria tosichella</name>
    <name type="common">wheat curl mite</name>
    <dbReference type="NCBI Taxonomy" id="561515"/>
    <lineage>
        <taxon>Eukaryota</taxon>
        <taxon>Metazoa</taxon>
        <taxon>Ecdysozoa</taxon>
        <taxon>Arthropoda</taxon>
        <taxon>Chelicerata</taxon>
        <taxon>Arachnida</taxon>
        <taxon>Acari</taxon>
        <taxon>Acariformes</taxon>
        <taxon>Trombidiformes</taxon>
        <taxon>Prostigmata</taxon>
        <taxon>Eupodina</taxon>
        <taxon>Eriophyoidea</taxon>
        <taxon>Eriophyidae</taxon>
        <taxon>Eriophyinae</taxon>
        <taxon>Aceriini</taxon>
        <taxon>Aceria</taxon>
    </lineage>
</organism>
<evidence type="ECO:0000256" key="8">
    <source>
        <dbReference type="ARBA" id="ARBA00032140"/>
    </source>
</evidence>
<keyword evidence="6" id="KW-0539">Nucleus</keyword>
<evidence type="ECO:0000256" key="1">
    <source>
        <dbReference type="ARBA" id="ARBA00004123"/>
    </source>
</evidence>
<proteinExistence type="predicted"/>
<dbReference type="GO" id="GO:0046540">
    <property type="term" value="C:U4/U6 x U5 tri-snRNP complex"/>
    <property type="evidence" value="ECO:0007669"/>
    <property type="project" value="TreeGrafter"/>
</dbReference>
<feature type="compositionally biased region" description="Acidic residues" evidence="11">
    <location>
        <begin position="233"/>
        <end position="245"/>
    </location>
</feature>
<dbReference type="SMART" id="SM00028">
    <property type="entry name" value="TPR"/>
    <property type="match status" value="3"/>
</dbReference>
<name>A0A6G1S430_9ACAR</name>
<feature type="region of interest" description="Disordered" evidence="11">
    <location>
        <begin position="230"/>
        <end position="271"/>
    </location>
</feature>
<dbReference type="GO" id="GO:0000244">
    <property type="term" value="P:spliceosomal tri-snRNP complex assembly"/>
    <property type="evidence" value="ECO:0007669"/>
    <property type="project" value="TreeGrafter"/>
</dbReference>
<evidence type="ECO:0000256" key="11">
    <source>
        <dbReference type="SAM" id="MobiDB-lite"/>
    </source>
</evidence>
<feature type="compositionally biased region" description="Low complexity" evidence="11">
    <location>
        <begin position="59"/>
        <end position="72"/>
    </location>
</feature>
<dbReference type="Gene3D" id="1.25.40.10">
    <property type="entry name" value="Tetratricopeptide repeat domain"/>
    <property type="match status" value="2"/>
</dbReference>
<gene>
    <name evidence="13" type="primary">Prpf6_1</name>
    <name evidence="13" type="ORF">g.13465</name>
</gene>
<dbReference type="GO" id="GO:0071013">
    <property type="term" value="C:catalytic step 2 spliceosome"/>
    <property type="evidence" value="ECO:0007669"/>
    <property type="project" value="TreeGrafter"/>
</dbReference>
<dbReference type="InterPro" id="IPR045075">
    <property type="entry name" value="Syf1-like"/>
</dbReference>
<evidence type="ECO:0000256" key="10">
    <source>
        <dbReference type="PROSITE-ProRule" id="PRU00339"/>
    </source>
</evidence>
<dbReference type="InterPro" id="IPR010491">
    <property type="entry name" value="PRP1_N"/>
</dbReference>
<dbReference type="PANTHER" id="PTHR11246:SF1">
    <property type="entry name" value="PRE-MRNA-PROCESSING FACTOR 6"/>
    <property type="match status" value="1"/>
</dbReference>
<dbReference type="InterPro" id="IPR019734">
    <property type="entry name" value="TPR_rpt"/>
</dbReference>
<comment type="function">
    <text evidence="9">Involved in pre-mRNA splicing as component of the U4/U6-U5 tri-snRNP complex, one of the building blocks of the spliceosome. Enhances dihydrotestosterone-induced transactivation activity of AR, as well as dexamethasone-induced transactivation activity of NR3C1, but does not affect estrogen-induced transactivation.</text>
</comment>
<feature type="compositionally biased region" description="Acidic residues" evidence="11">
    <location>
        <begin position="86"/>
        <end position="99"/>
    </location>
</feature>
<evidence type="ECO:0000256" key="9">
    <source>
        <dbReference type="ARBA" id="ARBA00046247"/>
    </source>
</evidence>
<reference evidence="13" key="1">
    <citation type="submission" date="2018-10" db="EMBL/GenBank/DDBJ databases">
        <title>Transcriptome assembly of Aceria tosichella (Wheat curl mite) Type 2.</title>
        <authorList>
            <person name="Scully E.D."/>
            <person name="Geib S.M."/>
            <person name="Palmer N.A."/>
            <person name="Gupta A.K."/>
            <person name="Sarath G."/>
            <person name="Tatineni S."/>
        </authorList>
    </citation>
    <scope>NUCLEOTIDE SEQUENCE</scope>
    <source>
        <strain evidence="13">LincolnNE</strain>
    </source>
</reference>